<evidence type="ECO:0000256" key="1">
    <source>
        <dbReference type="RuleBase" id="RU362001"/>
    </source>
</evidence>
<proteinExistence type="inferred from homology"/>
<name>A0A4P7QG38_9CORY</name>
<dbReference type="Gene3D" id="1.10.287.1060">
    <property type="entry name" value="ESAT-6-like"/>
    <property type="match status" value="1"/>
</dbReference>
<dbReference type="KEGG" id="cee:CENDO_02180"/>
<comment type="similarity">
    <text evidence="1">Belongs to the WXG100 family.</text>
</comment>
<protein>
    <recommendedName>
        <fullName evidence="1">ESAT-6-like protein</fullName>
    </recommendedName>
</protein>
<dbReference type="AlphaFoldDB" id="A0A4P7QG38"/>
<sequence>MSQFRTEADVMVGTAGKVDAVNDEVQAELTRLGGVVDGLRADWEGRAQVSFDDLMQRYNTSATQLREALAAISENIRSNAKGFEGVEVDNEEAFKRTGGGLSL</sequence>
<dbReference type="NCBIfam" id="TIGR03930">
    <property type="entry name" value="WXG100_ESAT6"/>
    <property type="match status" value="1"/>
</dbReference>
<accession>A0A4P7QG38</accession>
<evidence type="ECO:0000313" key="3">
    <source>
        <dbReference type="Proteomes" id="UP000296352"/>
    </source>
</evidence>
<dbReference type="RefSeq" id="WP_136140565.1">
    <property type="nucleotide sequence ID" value="NZ_CP039247.1"/>
</dbReference>
<evidence type="ECO:0000313" key="2">
    <source>
        <dbReference type="EMBL" id="QCB27734.1"/>
    </source>
</evidence>
<keyword evidence="3" id="KW-1185">Reference proteome</keyword>
<dbReference type="InterPro" id="IPR036689">
    <property type="entry name" value="ESAT-6-like_sf"/>
</dbReference>
<dbReference type="Pfam" id="PF06013">
    <property type="entry name" value="WXG100"/>
    <property type="match status" value="1"/>
</dbReference>
<reference evidence="2 3" key="1">
    <citation type="submission" date="2019-04" db="EMBL/GenBank/DDBJ databases">
        <title>Corynebacterium endometrii sp. nov., isolated from the uterus of a cow with endometritis.</title>
        <authorList>
            <person name="Ballas P."/>
            <person name="Ruckert C."/>
            <person name="Wagener K."/>
            <person name="Drillich M."/>
            <person name="Kaempfer P."/>
            <person name="Busse H.-J."/>
            <person name="Ehling-Schulz M."/>
        </authorList>
    </citation>
    <scope>NUCLEOTIDE SEQUENCE [LARGE SCALE GENOMIC DNA]</scope>
    <source>
        <strain evidence="2 3">LMM-1653</strain>
    </source>
</reference>
<dbReference type="SUPFAM" id="SSF140453">
    <property type="entry name" value="EsxAB dimer-like"/>
    <property type="match status" value="1"/>
</dbReference>
<dbReference type="InterPro" id="IPR010310">
    <property type="entry name" value="T7SS_ESAT-6-like"/>
</dbReference>
<dbReference type="EMBL" id="CP039247">
    <property type="protein sequence ID" value="QCB27734.1"/>
    <property type="molecule type" value="Genomic_DNA"/>
</dbReference>
<dbReference type="OrthoDB" id="4554345at2"/>
<dbReference type="Proteomes" id="UP000296352">
    <property type="component" value="Chromosome"/>
</dbReference>
<organism evidence="2 3">
    <name type="scientific">Corynebacterium endometrii</name>
    <dbReference type="NCBI Taxonomy" id="2488819"/>
    <lineage>
        <taxon>Bacteria</taxon>
        <taxon>Bacillati</taxon>
        <taxon>Actinomycetota</taxon>
        <taxon>Actinomycetes</taxon>
        <taxon>Mycobacteriales</taxon>
        <taxon>Corynebacteriaceae</taxon>
        <taxon>Corynebacterium</taxon>
    </lineage>
</organism>
<gene>
    <name evidence="2" type="ORF">CENDO_02180</name>
</gene>